<organism evidence="1 2">
    <name type="scientific">Halogeometricum limi</name>
    <dbReference type="NCBI Taxonomy" id="555875"/>
    <lineage>
        <taxon>Archaea</taxon>
        <taxon>Methanobacteriati</taxon>
        <taxon>Methanobacteriota</taxon>
        <taxon>Stenosarchaea group</taxon>
        <taxon>Halobacteria</taxon>
        <taxon>Halobacteriales</taxon>
        <taxon>Haloferacaceae</taxon>
        <taxon>Halogeometricum</taxon>
    </lineage>
</organism>
<dbReference type="STRING" id="555875.SAMN04488124_1147"/>
<protein>
    <submittedName>
        <fullName evidence="1">Uncharacterized protein</fullName>
    </submittedName>
</protein>
<dbReference type="OrthoDB" id="375443at2157"/>
<accession>A0A1I6GJQ5</accession>
<evidence type="ECO:0000313" key="2">
    <source>
        <dbReference type="Proteomes" id="UP000243250"/>
    </source>
</evidence>
<dbReference type="EMBL" id="FOYS01000002">
    <property type="protein sequence ID" value="SFR42408.1"/>
    <property type="molecule type" value="Genomic_DNA"/>
</dbReference>
<name>A0A1I6GJQ5_9EURY</name>
<evidence type="ECO:0000313" key="1">
    <source>
        <dbReference type="EMBL" id="SFR42408.1"/>
    </source>
</evidence>
<sequence>MDEDEFEEIVSEGRVEKTWRRESGHGNEVERKHLHKPFVECPRCDEWKLAARTHQTREEKGLLVSMTEWKTVERWWQCDNCEGRFEIA</sequence>
<reference evidence="2" key="1">
    <citation type="submission" date="2016-10" db="EMBL/GenBank/DDBJ databases">
        <authorList>
            <person name="Varghese N."/>
            <person name="Submissions S."/>
        </authorList>
    </citation>
    <scope>NUCLEOTIDE SEQUENCE [LARGE SCALE GENOMIC DNA]</scope>
    <source>
        <strain evidence="2">CGMCC 1.8711</strain>
    </source>
</reference>
<keyword evidence="2" id="KW-1185">Reference proteome</keyword>
<proteinExistence type="predicted"/>
<gene>
    <name evidence="1" type="ORF">SAMN04488124_1147</name>
</gene>
<dbReference type="Proteomes" id="UP000243250">
    <property type="component" value="Unassembled WGS sequence"/>
</dbReference>
<dbReference type="AlphaFoldDB" id="A0A1I6GJQ5"/>
<dbReference type="RefSeq" id="WP_089877767.1">
    <property type="nucleotide sequence ID" value="NZ_FOYS01000002.1"/>
</dbReference>